<feature type="domain" description="Urease accessory protein UreH-like transmembrane" evidence="2">
    <location>
        <begin position="29"/>
        <end position="229"/>
    </location>
</feature>
<dbReference type="OrthoDB" id="9811044at2"/>
<dbReference type="InterPro" id="IPR036259">
    <property type="entry name" value="MFS_trans_sf"/>
</dbReference>
<name>A0A3A1N9S8_9FLAO</name>
<organism evidence="3 4">
    <name type="scientific">Flagellimonas lutimaris</name>
    <dbReference type="NCBI Taxonomy" id="475082"/>
    <lineage>
        <taxon>Bacteria</taxon>
        <taxon>Pseudomonadati</taxon>
        <taxon>Bacteroidota</taxon>
        <taxon>Flavobacteriia</taxon>
        <taxon>Flavobacteriales</taxon>
        <taxon>Flavobacteriaceae</taxon>
        <taxon>Flagellimonas</taxon>
    </lineage>
</organism>
<dbReference type="RefSeq" id="WP_119606852.1">
    <property type="nucleotide sequence ID" value="NZ_QXFH01000069.1"/>
</dbReference>
<feature type="transmembrane region" description="Helical" evidence="1">
    <location>
        <begin position="212"/>
        <end position="233"/>
    </location>
</feature>
<feature type="transmembrane region" description="Helical" evidence="1">
    <location>
        <begin position="77"/>
        <end position="98"/>
    </location>
</feature>
<protein>
    <submittedName>
        <fullName evidence="3">Nickel transporter</fullName>
    </submittedName>
</protein>
<sequence>MMLTTFPLTAGLIASILHVIAGPDHLAAVAPFAIESKRKAWKIGLFWGIGHLVGMMAIGLLFAIFREIIPVDEISNYSEQLVGLVLIGIGFWALYRIFKKRKHHKHLHVHAENSPVIHSHEHQHEHNSSHHHVHNEKLRQNNLASFSVGILHGLAGISHFLLFLPVLGFETQSDSIAYVIGFGAGILVAMVTFAFVIGKVSSIAKNGHSDMFFNGIRMAGGLFAIVIGIYWIFST</sequence>
<keyword evidence="1" id="KW-0812">Transmembrane</keyword>
<evidence type="ECO:0000256" key="1">
    <source>
        <dbReference type="SAM" id="Phobius"/>
    </source>
</evidence>
<feature type="transmembrane region" description="Helical" evidence="1">
    <location>
        <begin position="143"/>
        <end position="164"/>
    </location>
</feature>
<evidence type="ECO:0000313" key="3">
    <source>
        <dbReference type="EMBL" id="RIV35858.1"/>
    </source>
</evidence>
<reference evidence="3 4" key="1">
    <citation type="submission" date="2018-08" db="EMBL/GenBank/DDBJ databases">
        <title>Proposal of Muricauda 72 sp.nov. and Muricauda NH166 sp.nov., isolated from seawater.</title>
        <authorList>
            <person name="Cheng H."/>
            <person name="Wu Y.-H."/>
            <person name="Guo L.-L."/>
            <person name="Xu X.-W."/>
        </authorList>
    </citation>
    <scope>NUCLEOTIDE SEQUENCE [LARGE SCALE GENOMIC DNA]</scope>
    <source>
        <strain evidence="3 4">KCTC 22173</strain>
    </source>
</reference>
<dbReference type="SUPFAM" id="SSF103473">
    <property type="entry name" value="MFS general substrate transporter"/>
    <property type="match status" value="1"/>
</dbReference>
<gene>
    <name evidence="3" type="ORF">D2V08_04355</name>
</gene>
<evidence type="ECO:0000259" key="2">
    <source>
        <dbReference type="Pfam" id="PF13386"/>
    </source>
</evidence>
<keyword evidence="1" id="KW-0472">Membrane</keyword>
<keyword evidence="4" id="KW-1185">Reference proteome</keyword>
<proteinExistence type="predicted"/>
<feature type="transmembrane region" description="Helical" evidence="1">
    <location>
        <begin position="45"/>
        <end position="65"/>
    </location>
</feature>
<keyword evidence="1" id="KW-1133">Transmembrane helix</keyword>
<comment type="caution">
    <text evidence="3">The sequence shown here is derived from an EMBL/GenBank/DDBJ whole genome shotgun (WGS) entry which is preliminary data.</text>
</comment>
<dbReference type="InterPro" id="IPR052776">
    <property type="entry name" value="Chloro_ReproSupport/MetalTrans"/>
</dbReference>
<dbReference type="EMBL" id="QXFH01000069">
    <property type="protein sequence ID" value="RIV35858.1"/>
    <property type="molecule type" value="Genomic_DNA"/>
</dbReference>
<dbReference type="AlphaFoldDB" id="A0A3A1N9S8"/>
<dbReference type="PANTHER" id="PTHR33876">
    <property type="entry name" value="UNNAMED PRODUCT"/>
    <property type="match status" value="1"/>
</dbReference>
<evidence type="ECO:0000313" key="4">
    <source>
        <dbReference type="Proteomes" id="UP000266067"/>
    </source>
</evidence>
<dbReference type="InterPro" id="IPR039447">
    <property type="entry name" value="UreH-like_TM_dom"/>
</dbReference>
<feature type="transmembrane region" description="Helical" evidence="1">
    <location>
        <begin position="176"/>
        <end position="200"/>
    </location>
</feature>
<dbReference type="Pfam" id="PF13386">
    <property type="entry name" value="DsbD_2"/>
    <property type="match status" value="1"/>
</dbReference>
<dbReference type="Proteomes" id="UP000266067">
    <property type="component" value="Unassembled WGS sequence"/>
</dbReference>
<accession>A0A3A1N9S8</accession>
<dbReference type="PANTHER" id="PTHR33876:SF4">
    <property type="entry name" value="CHLOROPLAST PROTEIN FOR GROWTH AND FERTILITY 2"/>
    <property type="match status" value="1"/>
</dbReference>